<dbReference type="InterPro" id="IPR009019">
    <property type="entry name" value="KH_sf_prok-type"/>
</dbReference>
<dbReference type="Gene3D" id="3.30.300.20">
    <property type="match status" value="1"/>
</dbReference>
<evidence type="ECO:0000256" key="9">
    <source>
        <dbReference type="RuleBase" id="RU003624"/>
    </source>
</evidence>
<dbReference type="PROSITE" id="PS50823">
    <property type="entry name" value="KH_TYPE_2"/>
    <property type="match status" value="1"/>
</dbReference>
<evidence type="ECO:0000256" key="2">
    <source>
        <dbReference type="ARBA" id="ARBA00022730"/>
    </source>
</evidence>
<sequence length="310" mass="32630">MGQKINPIGLRLGIVRGWESSWYGGKEFAEKLVEDEKIRKYISARIPKGAIARVVIERTLKRVTLTIHTARPGIVIGKGGGEVDKIKEELKKITGKDVQINIFEIKRPEIDAKLVGEAIAQQLQARISFRRAMKQAIQSAIRVGAQGIKVKVSGRLGGAEIARSEQYKEGRVPLHTLRADIDYAISEAQTVYGKIGIKVWIFKGEVYGKRDLSPAAMMSQAQAGERTASSNDRGDRRGPRGDRDGNDRGGRGRGGDRGGNNRGGQGGTGAGASGGGQGGNRGGGGGQGGNRGGGGGQGGNRGGGGGGPRR</sequence>
<dbReference type="PANTHER" id="PTHR11760">
    <property type="entry name" value="30S/40S RIBOSOMAL PROTEIN S3"/>
    <property type="match status" value="1"/>
</dbReference>
<dbReference type="InterPro" id="IPR057258">
    <property type="entry name" value="Ribosomal_uS3"/>
</dbReference>
<dbReference type="RefSeq" id="WP_381508565.1">
    <property type="nucleotide sequence ID" value="NZ_JBHUOM010000048.1"/>
</dbReference>
<evidence type="ECO:0000256" key="7">
    <source>
        <dbReference type="ARBA" id="ARBA00035257"/>
    </source>
</evidence>
<evidence type="ECO:0000313" key="13">
    <source>
        <dbReference type="Proteomes" id="UP001597512"/>
    </source>
</evidence>
<evidence type="ECO:0000256" key="10">
    <source>
        <dbReference type="SAM" id="MobiDB-lite"/>
    </source>
</evidence>
<dbReference type="InterPro" id="IPR015946">
    <property type="entry name" value="KH_dom-like_a/b"/>
</dbReference>
<evidence type="ECO:0000256" key="8">
    <source>
        <dbReference type="HAMAP-Rule" id="MF_01309"/>
    </source>
</evidence>
<dbReference type="InterPro" id="IPR036419">
    <property type="entry name" value="Ribosomal_S3_C_sf"/>
</dbReference>
<dbReference type="HAMAP" id="MF_01309_B">
    <property type="entry name" value="Ribosomal_uS3_B"/>
    <property type="match status" value="1"/>
</dbReference>
<dbReference type="CDD" id="cd02412">
    <property type="entry name" value="KH-II_30S_S3"/>
    <property type="match status" value="1"/>
</dbReference>
<evidence type="ECO:0000256" key="4">
    <source>
        <dbReference type="ARBA" id="ARBA00022980"/>
    </source>
</evidence>
<dbReference type="Pfam" id="PF07650">
    <property type="entry name" value="KH_2"/>
    <property type="match status" value="1"/>
</dbReference>
<dbReference type="Gene3D" id="3.30.1140.32">
    <property type="entry name" value="Ribosomal protein S3, C-terminal domain"/>
    <property type="match status" value="1"/>
</dbReference>
<keyword evidence="5 8" id="KW-0687">Ribonucleoprotein</keyword>
<name>A0ABW6AVE9_9BACT</name>
<feature type="compositionally biased region" description="Polar residues" evidence="10">
    <location>
        <begin position="219"/>
        <end position="231"/>
    </location>
</feature>
<dbReference type="Proteomes" id="UP001597512">
    <property type="component" value="Unassembled WGS sequence"/>
</dbReference>
<dbReference type="InterPro" id="IPR005704">
    <property type="entry name" value="Ribosomal_uS3_bac-typ"/>
</dbReference>
<evidence type="ECO:0000313" key="12">
    <source>
        <dbReference type="EMBL" id="MFD2937990.1"/>
    </source>
</evidence>
<organism evidence="12 13">
    <name type="scientific">Spirosoma flavum</name>
    <dbReference type="NCBI Taxonomy" id="2048557"/>
    <lineage>
        <taxon>Bacteria</taxon>
        <taxon>Pseudomonadati</taxon>
        <taxon>Bacteroidota</taxon>
        <taxon>Cytophagia</taxon>
        <taxon>Cytophagales</taxon>
        <taxon>Cytophagaceae</taxon>
        <taxon>Spirosoma</taxon>
    </lineage>
</organism>
<comment type="subunit">
    <text evidence="8">Part of the 30S ribosomal subunit. Forms a tight complex with proteins S10 and S14.</text>
</comment>
<evidence type="ECO:0000256" key="1">
    <source>
        <dbReference type="ARBA" id="ARBA00010761"/>
    </source>
</evidence>
<protein>
    <recommendedName>
        <fullName evidence="7 8">Small ribosomal subunit protein uS3</fullName>
    </recommendedName>
</protein>
<dbReference type="NCBIfam" id="TIGR01009">
    <property type="entry name" value="rpsC_bact"/>
    <property type="match status" value="1"/>
</dbReference>
<keyword evidence="13" id="KW-1185">Reference proteome</keyword>
<dbReference type="InterPro" id="IPR001351">
    <property type="entry name" value="Ribosomal_uS3_C"/>
</dbReference>
<comment type="function">
    <text evidence="6 8">Binds the lower part of the 30S subunit head. Binds mRNA in the 70S ribosome, positioning it for translation.</text>
</comment>
<keyword evidence="4 8" id="KW-0689">Ribosomal protein</keyword>
<dbReference type="InterPro" id="IPR004044">
    <property type="entry name" value="KH_dom_type_2"/>
</dbReference>
<dbReference type="InterPro" id="IPR004087">
    <property type="entry name" value="KH_dom"/>
</dbReference>
<dbReference type="SUPFAM" id="SSF54814">
    <property type="entry name" value="Prokaryotic type KH domain (KH-domain type II)"/>
    <property type="match status" value="1"/>
</dbReference>
<feature type="compositionally biased region" description="Basic and acidic residues" evidence="10">
    <location>
        <begin position="232"/>
        <end position="256"/>
    </location>
</feature>
<dbReference type="GO" id="GO:0005840">
    <property type="term" value="C:ribosome"/>
    <property type="evidence" value="ECO:0007669"/>
    <property type="project" value="UniProtKB-KW"/>
</dbReference>
<dbReference type="SUPFAM" id="SSF54821">
    <property type="entry name" value="Ribosomal protein S3 C-terminal domain"/>
    <property type="match status" value="1"/>
</dbReference>
<dbReference type="PANTHER" id="PTHR11760:SF19">
    <property type="entry name" value="SMALL RIBOSOMAL SUBUNIT PROTEIN US3C"/>
    <property type="match status" value="1"/>
</dbReference>
<comment type="similarity">
    <text evidence="1 8 9">Belongs to the universal ribosomal protein uS3 family.</text>
</comment>
<evidence type="ECO:0000256" key="3">
    <source>
        <dbReference type="ARBA" id="ARBA00022884"/>
    </source>
</evidence>
<feature type="domain" description="KH type-2" evidence="11">
    <location>
        <begin position="38"/>
        <end position="106"/>
    </location>
</feature>
<proteinExistence type="inferred from homology"/>
<dbReference type="PROSITE" id="PS00548">
    <property type="entry name" value="RIBOSOMAL_S3"/>
    <property type="match status" value="1"/>
</dbReference>
<gene>
    <name evidence="8 12" type="primary">rpsC</name>
    <name evidence="12" type="ORF">ACFS25_29765</name>
</gene>
<dbReference type="SMART" id="SM00322">
    <property type="entry name" value="KH"/>
    <property type="match status" value="1"/>
</dbReference>
<keyword evidence="2 8" id="KW-0699">rRNA-binding</keyword>
<dbReference type="EMBL" id="JBHUOM010000048">
    <property type="protein sequence ID" value="MFD2937990.1"/>
    <property type="molecule type" value="Genomic_DNA"/>
</dbReference>
<evidence type="ECO:0000256" key="5">
    <source>
        <dbReference type="ARBA" id="ARBA00023274"/>
    </source>
</evidence>
<dbReference type="Pfam" id="PF00189">
    <property type="entry name" value="Ribosomal_S3_C"/>
    <property type="match status" value="1"/>
</dbReference>
<feature type="compositionally biased region" description="Gly residues" evidence="10">
    <location>
        <begin position="257"/>
        <end position="310"/>
    </location>
</feature>
<comment type="caution">
    <text evidence="12">The sequence shown here is derived from an EMBL/GenBank/DDBJ whole genome shotgun (WGS) entry which is preliminary data.</text>
</comment>
<evidence type="ECO:0000259" key="11">
    <source>
        <dbReference type="PROSITE" id="PS50823"/>
    </source>
</evidence>
<evidence type="ECO:0000256" key="6">
    <source>
        <dbReference type="ARBA" id="ARBA00024998"/>
    </source>
</evidence>
<feature type="region of interest" description="Disordered" evidence="10">
    <location>
        <begin position="217"/>
        <end position="310"/>
    </location>
</feature>
<keyword evidence="3 8" id="KW-0694">RNA-binding</keyword>
<dbReference type="InterPro" id="IPR018280">
    <property type="entry name" value="Ribosomal_uS3_CS"/>
</dbReference>
<accession>A0ABW6AVE9</accession>
<reference evidence="13" key="1">
    <citation type="journal article" date="2019" name="Int. J. Syst. Evol. Microbiol.">
        <title>The Global Catalogue of Microorganisms (GCM) 10K type strain sequencing project: providing services to taxonomists for standard genome sequencing and annotation.</title>
        <authorList>
            <consortium name="The Broad Institute Genomics Platform"/>
            <consortium name="The Broad Institute Genome Sequencing Center for Infectious Disease"/>
            <person name="Wu L."/>
            <person name="Ma J."/>
        </authorList>
    </citation>
    <scope>NUCLEOTIDE SEQUENCE [LARGE SCALE GENOMIC DNA]</scope>
    <source>
        <strain evidence="13">KCTC 52490</strain>
    </source>
</reference>